<proteinExistence type="predicted"/>
<dbReference type="RefSeq" id="WP_095071774.1">
    <property type="nucleotide sequence ID" value="NZ_LT906465.1"/>
</dbReference>
<gene>
    <name evidence="4" type="primary">pbpE_2</name>
    <name evidence="4" type="ORF">SAMEA4412677_01399</name>
</gene>
<dbReference type="Gene3D" id="3.40.710.10">
    <property type="entry name" value="DD-peptidase/beta-lactamase superfamily"/>
    <property type="match status" value="1"/>
</dbReference>
<evidence type="ECO:0000313" key="4">
    <source>
        <dbReference type="EMBL" id="SNV44531.1"/>
    </source>
</evidence>
<dbReference type="Pfam" id="PF00144">
    <property type="entry name" value="Beta-lactamase"/>
    <property type="match status" value="1"/>
</dbReference>
<organism evidence="4 5">
    <name type="scientific">Chryseobacterium taklimakanense</name>
    <dbReference type="NCBI Taxonomy" id="536441"/>
    <lineage>
        <taxon>Bacteria</taxon>
        <taxon>Pseudomonadati</taxon>
        <taxon>Bacteroidota</taxon>
        <taxon>Flavobacteriia</taxon>
        <taxon>Flavobacteriales</taxon>
        <taxon>Weeksellaceae</taxon>
        <taxon>Chryseobacterium group</taxon>
        <taxon>Chryseobacterium</taxon>
    </lineage>
</organism>
<dbReference type="PANTHER" id="PTHR46825">
    <property type="entry name" value="D-ALANYL-D-ALANINE-CARBOXYPEPTIDASE/ENDOPEPTIDASE AMPH"/>
    <property type="match status" value="1"/>
</dbReference>
<dbReference type="SUPFAM" id="SSF56601">
    <property type="entry name" value="beta-lactamase/transpeptidase-like"/>
    <property type="match status" value="1"/>
</dbReference>
<dbReference type="AlphaFoldDB" id="A0A239XCU7"/>
<name>A0A239XCU7_9FLAO</name>
<dbReference type="Proteomes" id="UP000215196">
    <property type="component" value="Chromosome 1"/>
</dbReference>
<dbReference type="EMBL" id="LT906465">
    <property type="protein sequence ID" value="SNV44531.1"/>
    <property type="molecule type" value="Genomic_DNA"/>
</dbReference>
<keyword evidence="5" id="KW-1185">Reference proteome</keyword>
<reference evidence="4 5" key="1">
    <citation type="submission" date="2017-06" db="EMBL/GenBank/DDBJ databases">
        <authorList>
            <consortium name="Pathogen Informatics"/>
        </authorList>
    </citation>
    <scope>NUCLEOTIDE SEQUENCE [LARGE SCALE GENOMIC DNA]</scope>
    <source>
        <strain evidence="4 5">NCTC13490</strain>
    </source>
</reference>
<dbReference type="InterPro" id="IPR001466">
    <property type="entry name" value="Beta-lactam-related"/>
</dbReference>
<evidence type="ECO:0000256" key="2">
    <source>
        <dbReference type="ARBA" id="ARBA00023136"/>
    </source>
</evidence>
<dbReference type="PROSITE" id="PS51257">
    <property type="entry name" value="PROKAR_LIPOPROTEIN"/>
    <property type="match status" value="1"/>
</dbReference>
<evidence type="ECO:0000313" key="5">
    <source>
        <dbReference type="Proteomes" id="UP000215196"/>
    </source>
</evidence>
<dbReference type="PANTHER" id="PTHR46825:SF11">
    <property type="entry name" value="PENICILLIN-BINDING PROTEIN 4"/>
    <property type="match status" value="1"/>
</dbReference>
<dbReference type="InterPro" id="IPR012338">
    <property type="entry name" value="Beta-lactam/transpept-like"/>
</dbReference>
<comment type="subcellular location">
    <subcellularLocation>
        <location evidence="1">Membrane</location>
    </subcellularLocation>
</comment>
<protein>
    <submittedName>
        <fullName evidence="4">Penicillin-binding protein E</fullName>
    </submittedName>
</protein>
<sequence>MRNFLRSIAFCFVALSIISCKKNVLLFQKESQTELPNFGNVNLGDVFHYKENRVPDHDTLESILHNYYENVWEKGDLWGGLLVAKGDKIIYENYRGFAQDHNQQPITKDTPLHVASVSKTITAMATLKLVEAGQLNLDDDLMKFFPGFPYAGVTVKSLLSQRSGLPKYEYFIEKITPQPAELSKKFISNQDVLNMLIKYKPEAARAPDTGFMYCNTNYALLALVIEKVTKTPFPEAIRQMVFRPLKMEHSYIFQEKDTATAAKSFYFKGAKPHPLDRLDLIYGDKNVYTTPRDMFNFSRAMFSENFLRKDLMERVFIPYSNEKPGINNYGLGFRMKIFDENSKLTFHNGWWHGTNSVFGHLLQSKVTIVAIGNKFSSRVYTALALSALFENFPYEAEKLNKTLGIKDSTNAKTDTVDVYEE</sequence>
<dbReference type="InterPro" id="IPR050491">
    <property type="entry name" value="AmpC-like"/>
</dbReference>
<dbReference type="KEGG" id="ctak:4412677_01399"/>
<dbReference type="GO" id="GO:0016020">
    <property type="term" value="C:membrane"/>
    <property type="evidence" value="ECO:0007669"/>
    <property type="project" value="UniProtKB-SubCell"/>
</dbReference>
<keyword evidence="2" id="KW-0472">Membrane</keyword>
<evidence type="ECO:0000256" key="1">
    <source>
        <dbReference type="ARBA" id="ARBA00004370"/>
    </source>
</evidence>
<evidence type="ECO:0000259" key="3">
    <source>
        <dbReference type="Pfam" id="PF00144"/>
    </source>
</evidence>
<accession>A0A239XCU7</accession>
<feature type="domain" description="Beta-lactamase-related" evidence="3">
    <location>
        <begin position="81"/>
        <end position="377"/>
    </location>
</feature>